<dbReference type="Proteomes" id="UP000681722">
    <property type="component" value="Unassembled WGS sequence"/>
</dbReference>
<protein>
    <submittedName>
        <fullName evidence="2">Uncharacterized protein</fullName>
    </submittedName>
</protein>
<evidence type="ECO:0000313" key="1">
    <source>
        <dbReference type="EMBL" id="CAF1105224.1"/>
    </source>
</evidence>
<proteinExistence type="predicted"/>
<gene>
    <name evidence="2" type="ORF">GPM918_LOCUS20245</name>
    <name evidence="1" type="ORF">OVA965_LOCUS19489</name>
    <name evidence="4" type="ORF">SRO942_LOCUS20244</name>
    <name evidence="3" type="ORF">TMI583_LOCUS19535</name>
</gene>
<dbReference type="AlphaFoldDB" id="A0A814RCC0"/>
<dbReference type="EMBL" id="CAJOBC010006352">
    <property type="protein sequence ID" value="CAF3895831.1"/>
    <property type="molecule type" value="Genomic_DNA"/>
</dbReference>
<keyword evidence="5" id="KW-1185">Reference proteome</keyword>
<dbReference type="Proteomes" id="UP000663829">
    <property type="component" value="Unassembled WGS sequence"/>
</dbReference>
<evidence type="ECO:0000313" key="3">
    <source>
        <dbReference type="EMBL" id="CAF3868170.1"/>
    </source>
</evidence>
<comment type="caution">
    <text evidence="2">The sequence shown here is derived from an EMBL/GenBank/DDBJ whole genome shotgun (WGS) entry which is preliminary data.</text>
</comment>
<name>A0A814RCC0_9BILA</name>
<reference evidence="2" key="1">
    <citation type="submission" date="2021-02" db="EMBL/GenBank/DDBJ databases">
        <authorList>
            <person name="Nowell W R."/>
        </authorList>
    </citation>
    <scope>NUCLEOTIDE SEQUENCE</scope>
</reference>
<organism evidence="2 5">
    <name type="scientific">Didymodactylos carnosus</name>
    <dbReference type="NCBI Taxonomy" id="1234261"/>
    <lineage>
        <taxon>Eukaryota</taxon>
        <taxon>Metazoa</taxon>
        <taxon>Spiralia</taxon>
        <taxon>Gnathifera</taxon>
        <taxon>Rotifera</taxon>
        <taxon>Eurotatoria</taxon>
        <taxon>Bdelloidea</taxon>
        <taxon>Philodinida</taxon>
        <taxon>Philodinidae</taxon>
        <taxon>Didymodactylos</taxon>
    </lineage>
</organism>
<dbReference type="EMBL" id="CAJOBA010010847">
    <property type="protein sequence ID" value="CAF3868170.1"/>
    <property type="molecule type" value="Genomic_DNA"/>
</dbReference>
<dbReference type="EMBL" id="CAJNOQ010006351">
    <property type="protein sequence ID" value="CAF1132043.1"/>
    <property type="molecule type" value="Genomic_DNA"/>
</dbReference>
<dbReference type="EMBL" id="CAJNOK010010058">
    <property type="protein sequence ID" value="CAF1105224.1"/>
    <property type="molecule type" value="Genomic_DNA"/>
</dbReference>
<evidence type="ECO:0000313" key="5">
    <source>
        <dbReference type="Proteomes" id="UP000663829"/>
    </source>
</evidence>
<evidence type="ECO:0000313" key="2">
    <source>
        <dbReference type="EMBL" id="CAF1132043.1"/>
    </source>
</evidence>
<sequence>MIKQKIPMAKKSDLLRTVLAWYYHAQPKLKTNYSLRIDSFSIRRGQNVEYSQSWYFDVSLDFFAVNRIGIVLALSEFRAKAAPCLLDQSLIDRSSCYLMLKSDSDSLIDYIERYLMKTTNNIRTLVGSQITDDLDGEAYDYRILMDVILYAEKPVTLIMRKMDKCSSSLYDLCNQNFYNIRR</sequence>
<accession>A0A814RCC0</accession>
<dbReference type="Proteomes" id="UP000677228">
    <property type="component" value="Unassembled WGS sequence"/>
</dbReference>
<evidence type="ECO:0000313" key="4">
    <source>
        <dbReference type="EMBL" id="CAF3895831.1"/>
    </source>
</evidence>
<dbReference type="Proteomes" id="UP000682733">
    <property type="component" value="Unassembled WGS sequence"/>
</dbReference>
<dbReference type="OrthoDB" id="2400221at2759"/>